<gene>
    <name evidence="10" type="primary">LOC107268823</name>
</gene>
<protein>
    <submittedName>
        <fullName evidence="10">RNA-binding protein Musashi homolog Rbp6 isoform X1</fullName>
    </submittedName>
</protein>
<dbReference type="Gene3D" id="3.30.70.330">
    <property type="match status" value="2"/>
</dbReference>
<evidence type="ECO:0000256" key="1">
    <source>
        <dbReference type="ARBA" id="ARBA00004496"/>
    </source>
</evidence>
<dbReference type="CDD" id="cd12323">
    <property type="entry name" value="RRM2_MSI"/>
    <property type="match status" value="1"/>
</dbReference>
<evidence type="ECO:0000256" key="6">
    <source>
        <dbReference type="PROSITE-ProRule" id="PRU00176"/>
    </source>
</evidence>
<dbReference type="InterPro" id="IPR035979">
    <property type="entry name" value="RBD_domain_sf"/>
</dbReference>
<evidence type="ECO:0000259" key="8">
    <source>
        <dbReference type="PROSITE" id="PS50102"/>
    </source>
</evidence>
<dbReference type="KEGG" id="ccin:107268823"/>
<dbReference type="FunFam" id="3.30.70.330:FF:000020">
    <property type="entry name" value="RNA-binding protein Musashi homolog 2 isoform X1"/>
    <property type="match status" value="1"/>
</dbReference>
<name>A0AAJ7FLB2_CEPCN</name>
<evidence type="ECO:0000256" key="5">
    <source>
        <dbReference type="ARBA" id="ARBA00022884"/>
    </source>
</evidence>
<dbReference type="PROSITE" id="PS50102">
    <property type="entry name" value="RRM"/>
    <property type="match status" value="2"/>
</dbReference>
<accession>A0AAJ7FLB2</accession>
<dbReference type="RefSeq" id="XP_015597442.1">
    <property type="nucleotide sequence ID" value="XM_015741956.2"/>
</dbReference>
<dbReference type="GO" id="GO:0006417">
    <property type="term" value="P:regulation of translation"/>
    <property type="evidence" value="ECO:0007669"/>
    <property type="project" value="TreeGrafter"/>
</dbReference>
<evidence type="ECO:0000256" key="4">
    <source>
        <dbReference type="ARBA" id="ARBA00022737"/>
    </source>
</evidence>
<comment type="subcellular location">
    <subcellularLocation>
        <location evidence="1">Cytoplasm</location>
    </subcellularLocation>
</comment>
<reference evidence="10" key="1">
    <citation type="submission" date="2025-08" db="UniProtKB">
        <authorList>
            <consortium name="RefSeq"/>
        </authorList>
    </citation>
    <scope>IDENTIFICATION</scope>
</reference>
<organism evidence="9 10">
    <name type="scientific">Cephus cinctus</name>
    <name type="common">Wheat stem sawfly</name>
    <dbReference type="NCBI Taxonomy" id="211228"/>
    <lineage>
        <taxon>Eukaryota</taxon>
        <taxon>Metazoa</taxon>
        <taxon>Ecdysozoa</taxon>
        <taxon>Arthropoda</taxon>
        <taxon>Hexapoda</taxon>
        <taxon>Insecta</taxon>
        <taxon>Pterygota</taxon>
        <taxon>Neoptera</taxon>
        <taxon>Endopterygota</taxon>
        <taxon>Hymenoptera</taxon>
        <taxon>Cephoidea</taxon>
        <taxon>Cephidae</taxon>
        <taxon>Cephus</taxon>
    </lineage>
</organism>
<dbReference type="GO" id="GO:0005737">
    <property type="term" value="C:cytoplasm"/>
    <property type="evidence" value="ECO:0007669"/>
    <property type="project" value="UniProtKB-SubCell"/>
</dbReference>
<keyword evidence="4" id="KW-0677">Repeat</keyword>
<dbReference type="InterPro" id="IPR012677">
    <property type="entry name" value="Nucleotide-bd_a/b_plait_sf"/>
</dbReference>
<dbReference type="PANTHER" id="PTHR48032:SF18">
    <property type="entry name" value="RRM DOMAIN-CONTAINING PROTEIN"/>
    <property type="match status" value="1"/>
</dbReference>
<dbReference type="InterPro" id="IPR000504">
    <property type="entry name" value="RRM_dom"/>
</dbReference>
<evidence type="ECO:0000256" key="2">
    <source>
        <dbReference type="ARBA" id="ARBA00006635"/>
    </source>
</evidence>
<keyword evidence="5 6" id="KW-0694">RNA-binding</keyword>
<dbReference type="PANTHER" id="PTHR48032">
    <property type="entry name" value="RNA-BINDING PROTEIN MUSASHI HOMOLOG RBP6"/>
    <property type="match status" value="1"/>
</dbReference>
<keyword evidence="3" id="KW-0963">Cytoplasm</keyword>
<feature type="domain" description="RRM" evidence="8">
    <location>
        <begin position="150"/>
        <end position="227"/>
    </location>
</feature>
<dbReference type="GeneID" id="107268823"/>
<comment type="similarity">
    <text evidence="2">Belongs to the Musashi family.</text>
</comment>
<evidence type="ECO:0000313" key="10">
    <source>
        <dbReference type="RefSeq" id="XP_015597442.1"/>
    </source>
</evidence>
<dbReference type="AlphaFoldDB" id="A0AAJ7FLB2"/>
<feature type="domain" description="RRM" evidence="8">
    <location>
        <begin position="22"/>
        <end position="140"/>
    </location>
</feature>
<evidence type="ECO:0000256" key="7">
    <source>
        <dbReference type="SAM" id="MobiDB-lite"/>
    </source>
</evidence>
<proteinExistence type="inferred from homology"/>
<evidence type="ECO:0000256" key="3">
    <source>
        <dbReference type="ARBA" id="ARBA00022490"/>
    </source>
</evidence>
<keyword evidence="9" id="KW-1185">Reference proteome</keyword>
<sequence length="437" mass="46385">MEPQSQEIVASGSPAEVPNDPGKMFIGGLSWQTSPESLREYFTKYGDITEVMVMKDPTTRRSRYVFGQMFDVAGTYCLESSTSSGDPAPYVVDSTGRMFTSRGFGFITFADPASVDKVLAQGAHELDGKKIDPKVAFPRRTHPKMVTRTKKIFVGGLSAPTTLEDVKNYFEQFGPIEDAMLMFDKQTNRHRGFGFVTFQSEDVVDKVCEIHFHEINNKMVECKKAQPKEVMLPTNLAKTRAAGRGAYDFMWSLGALPDGFPAAAYAAYAAGRGYSGYPSFGLPYPTGAVVYRAVGPRLGRVSVSPSGGCTVDLTNGQLTPNNNTPLLTQALSVMNNYQAAAQAGFPPASPHAAGGHGGPQGRSFPAANSPGPIDMYSSSAAAAAAAAAADSAVASYVQAAASPQPPTTAFPAIAVSRAPLNYSPGPLIPAAFTNGYH</sequence>
<dbReference type="GO" id="GO:0003729">
    <property type="term" value="F:mRNA binding"/>
    <property type="evidence" value="ECO:0007669"/>
    <property type="project" value="TreeGrafter"/>
</dbReference>
<dbReference type="SMART" id="SM00360">
    <property type="entry name" value="RRM"/>
    <property type="match status" value="2"/>
</dbReference>
<dbReference type="SUPFAM" id="SSF54928">
    <property type="entry name" value="RNA-binding domain, RBD"/>
    <property type="match status" value="2"/>
</dbReference>
<feature type="region of interest" description="Disordered" evidence="7">
    <location>
        <begin position="345"/>
        <end position="370"/>
    </location>
</feature>
<dbReference type="Proteomes" id="UP000694920">
    <property type="component" value="Unplaced"/>
</dbReference>
<evidence type="ECO:0000313" key="9">
    <source>
        <dbReference type="Proteomes" id="UP000694920"/>
    </source>
</evidence>
<dbReference type="CTD" id="39919"/>
<dbReference type="Pfam" id="PF00076">
    <property type="entry name" value="RRM_1"/>
    <property type="match status" value="2"/>
</dbReference>
<dbReference type="InterPro" id="IPR034126">
    <property type="entry name" value="MSI_RRM2"/>
</dbReference>